<evidence type="ECO:0000313" key="1">
    <source>
        <dbReference type="EMBL" id="CRG92064.1"/>
    </source>
</evidence>
<dbReference type="EMBL" id="CVMT01000011">
    <property type="protein sequence ID" value="CRG92064.1"/>
    <property type="molecule type" value="Genomic_DNA"/>
</dbReference>
<dbReference type="Pfam" id="PF13671">
    <property type="entry name" value="AAA_33"/>
    <property type="match status" value="1"/>
</dbReference>
<dbReference type="Proteomes" id="UP000054383">
    <property type="component" value="Unassembled WGS sequence"/>
</dbReference>
<name>A0A0U1M8T1_TALIS</name>
<dbReference type="OMA" id="SHHGLWN"/>
<organism evidence="1 2">
    <name type="scientific">Talaromyces islandicus</name>
    <name type="common">Penicillium islandicum</name>
    <dbReference type="NCBI Taxonomy" id="28573"/>
    <lineage>
        <taxon>Eukaryota</taxon>
        <taxon>Fungi</taxon>
        <taxon>Dikarya</taxon>
        <taxon>Ascomycota</taxon>
        <taxon>Pezizomycotina</taxon>
        <taxon>Eurotiomycetes</taxon>
        <taxon>Eurotiomycetidae</taxon>
        <taxon>Eurotiales</taxon>
        <taxon>Trichocomaceae</taxon>
        <taxon>Talaromyces</taxon>
        <taxon>Talaromyces sect. Islandici</taxon>
    </lineage>
</organism>
<evidence type="ECO:0000313" key="2">
    <source>
        <dbReference type="Proteomes" id="UP000054383"/>
    </source>
</evidence>
<dbReference type="SUPFAM" id="SSF52540">
    <property type="entry name" value="P-loop containing nucleoside triphosphate hydrolases"/>
    <property type="match status" value="1"/>
</dbReference>
<accession>A0A0U1M8T1</accession>
<dbReference type="InterPro" id="IPR027417">
    <property type="entry name" value="P-loop_NTPase"/>
</dbReference>
<dbReference type="Gene3D" id="3.40.50.300">
    <property type="entry name" value="P-loop containing nucleotide triphosphate hydrolases"/>
    <property type="match status" value="1"/>
</dbReference>
<reference evidence="1 2" key="1">
    <citation type="submission" date="2015-04" db="EMBL/GenBank/DDBJ databases">
        <authorList>
            <person name="Syromyatnikov M.Y."/>
            <person name="Popov V.N."/>
        </authorList>
    </citation>
    <scope>NUCLEOTIDE SEQUENCE [LARGE SCALE GENOMIC DNA]</scope>
    <source>
        <strain evidence="1">WF-38-12</strain>
    </source>
</reference>
<sequence length="199" mass="22913">MSLSPVVTSIKQLESLIFDHQDDSRPMVIMTCGLAGSGKSTLSHTLVKNHPTLTRLSIDSYVHAHHGLYKIDYPAEKYESYQIEAESSLREQLKTTLLLSAQSDDNPPPYVLLDFSFAFKETRDEWKHLIEQGGGKWILVYMDVEFDEIRRRVRERNHQREIGARKDADSAFDLTEEVLEMYIQGFERPIGEGEVILRL</sequence>
<gene>
    <name evidence="1" type="ORF">PISL3812_09119</name>
</gene>
<dbReference type="OrthoDB" id="3512845at2759"/>
<keyword evidence="2" id="KW-1185">Reference proteome</keyword>
<dbReference type="AlphaFoldDB" id="A0A0U1M8T1"/>
<proteinExistence type="predicted"/>
<protein>
    <recommendedName>
        <fullName evidence="3">ATP/GTP-binding protein</fullName>
    </recommendedName>
</protein>
<evidence type="ECO:0008006" key="3">
    <source>
        <dbReference type="Google" id="ProtNLM"/>
    </source>
</evidence>